<dbReference type="EMBL" id="JAUSVM010000001">
    <property type="protein sequence ID" value="MDQ0426880.1"/>
    <property type="molecule type" value="Genomic_DNA"/>
</dbReference>
<keyword evidence="2" id="KW-0472">Membrane</keyword>
<accession>A0ABU0GQI4</accession>
<organism evidence="4 5">
    <name type="scientific">Cellulomonas iranensis</name>
    <dbReference type="NCBI Taxonomy" id="76862"/>
    <lineage>
        <taxon>Bacteria</taxon>
        <taxon>Bacillati</taxon>
        <taxon>Actinomycetota</taxon>
        <taxon>Actinomycetes</taxon>
        <taxon>Micrococcales</taxon>
        <taxon>Cellulomonadaceae</taxon>
        <taxon>Cellulomonas</taxon>
    </lineage>
</organism>
<gene>
    <name evidence="4" type="ORF">JO380_003261</name>
</gene>
<evidence type="ECO:0000313" key="4">
    <source>
        <dbReference type="EMBL" id="MDQ0426880.1"/>
    </source>
</evidence>
<keyword evidence="5" id="KW-1185">Reference proteome</keyword>
<evidence type="ECO:0000313" key="5">
    <source>
        <dbReference type="Proteomes" id="UP001240250"/>
    </source>
</evidence>
<keyword evidence="2" id="KW-0812">Transmembrane</keyword>
<feature type="transmembrane region" description="Helical" evidence="2">
    <location>
        <begin position="107"/>
        <end position="128"/>
    </location>
</feature>
<reference evidence="4 5" key="1">
    <citation type="submission" date="2023-07" db="EMBL/GenBank/DDBJ databases">
        <title>Sequencing the genomes of 1000 actinobacteria strains.</title>
        <authorList>
            <person name="Klenk H.-P."/>
        </authorList>
    </citation>
    <scope>NUCLEOTIDE SEQUENCE [LARGE SCALE GENOMIC DNA]</scope>
    <source>
        <strain evidence="4 5">DSM 14785</strain>
    </source>
</reference>
<feature type="compositionally biased region" description="Low complexity" evidence="1">
    <location>
        <begin position="63"/>
        <end position="81"/>
    </location>
</feature>
<keyword evidence="2" id="KW-1133">Transmembrane helix</keyword>
<evidence type="ECO:0000259" key="3">
    <source>
        <dbReference type="Pfam" id="PF13828"/>
    </source>
</evidence>
<evidence type="ECO:0000256" key="1">
    <source>
        <dbReference type="SAM" id="MobiDB-lite"/>
    </source>
</evidence>
<dbReference type="RefSeq" id="WP_070319659.1">
    <property type="nucleotide sequence ID" value="NZ_JAUSVM010000001.1"/>
</dbReference>
<dbReference type="InterPro" id="IPR025241">
    <property type="entry name" value="DUF4190"/>
</dbReference>
<dbReference type="Pfam" id="PF13828">
    <property type="entry name" value="DUF4190"/>
    <property type="match status" value="1"/>
</dbReference>
<comment type="caution">
    <text evidence="4">The sequence shown here is derived from an EMBL/GenBank/DDBJ whole genome shotgun (WGS) entry which is preliminary data.</text>
</comment>
<dbReference type="Proteomes" id="UP001240250">
    <property type="component" value="Unassembled WGS sequence"/>
</dbReference>
<sequence>MTQPNEPRAGDAPSTPEGPVYGREAAYASHDVGASTQDAPTAARDHAAGQPAPTWAGPDDQHGAPAASPGDPSAARPPVGGTPAGYPPPGYPPPGYGPAPFYPRNDLAVWSLVLGLLSVLGCLFFTGIPAVVVGGNARRAAAAGEANNDGMATAGVVLGWVGTALGGLLAIMFVLTVLLPLMFVGFAVPFLDGPWRH</sequence>
<evidence type="ECO:0000256" key="2">
    <source>
        <dbReference type="SAM" id="Phobius"/>
    </source>
</evidence>
<proteinExistence type="predicted"/>
<feature type="region of interest" description="Disordered" evidence="1">
    <location>
        <begin position="1"/>
        <end position="91"/>
    </location>
</feature>
<feature type="domain" description="DUF4190" evidence="3">
    <location>
        <begin position="107"/>
        <end position="168"/>
    </location>
</feature>
<name>A0ABU0GQI4_9CELL</name>
<protein>
    <recommendedName>
        <fullName evidence="3">DUF4190 domain-containing protein</fullName>
    </recommendedName>
</protein>